<evidence type="ECO:0000256" key="7">
    <source>
        <dbReference type="ARBA" id="ARBA00023163"/>
    </source>
</evidence>
<dbReference type="GO" id="GO:0009791">
    <property type="term" value="P:post-embryonic development"/>
    <property type="evidence" value="ECO:0007669"/>
    <property type="project" value="UniProtKB-ARBA"/>
</dbReference>
<dbReference type="AlphaFoldDB" id="A0A8K0GHR9"/>
<name>A0A8K0GHR9_IGNLU</name>
<gene>
    <name evidence="12" type="ORF">ILUMI_06430</name>
</gene>
<dbReference type="PANTHER" id="PTHR46481">
    <property type="entry name" value="ZINC FINGER BED DOMAIN-CONTAINING PROTEIN 4"/>
    <property type="match status" value="1"/>
</dbReference>
<keyword evidence="8" id="KW-0539">Nucleus</keyword>
<dbReference type="EMBL" id="VTPC01002653">
    <property type="protein sequence ID" value="KAF2899746.1"/>
    <property type="molecule type" value="Genomic_DNA"/>
</dbReference>
<evidence type="ECO:0000256" key="1">
    <source>
        <dbReference type="ARBA" id="ARBA00004123"/>
    </source>
</evidence>
<protein>
    <recommendedName>
        <fullName evidence="11">BED-type domain-containing protein</fullName>
    </recommendedName>
</protein>
<dbReference type="GO" id="GO:0005634">
    <property type="term" value="C:nucleus"/>
    <property type="evidence" value="ECO:0007669"/>
    <property type="project" value="UniProtKB-SubCell"/>
</dbReference>
<keyword evidence="7" id="KW-0804">Transcription</keyword>
<sequence length="562" mass="64339">MTSVKKKSPLWEYFDINSDNNKFAVCLLCNVKISRGGEGKKAGTSAMKNHIKSKHPDEFRALNKDNAAVVPTTIHLAIPGTSSSSVAKKQLTMTESFERKLLWDGNDAKARKYHYLVAEMIALDNEPLSIVERTGFTRLLEQALPRYKLPSRTYITQKIIPDIYDRIYEKIKYNISSAFAISVTSDIWTCLHNNASFLSFTAHWISPEFKLEHGHTKIHVLIHDSGANMVKGVRLAEYDSARCFIHTLQRAINESLKVQAEVTTMIATGRRLVTHFNHSGLAQEKLLRIQKELNLPKHQLVQDISTRWNSTFYMIERLLEQKRAISLYVTDHDTLINLTAQHSGLSCASEVIPHVAALNKYLDKDETEQRTPDLSHMRASLKAELETHSKQTTWGVLDAERARQEILLEYLKMSCEESSSSSSSSTPAKKSRGEETESAVSRKAHDTFWDCFDEVANENNTSQVQREERNAIACELDFYLKSVRIDRNRDPYSWWEANAKQYPNLTKFAKIYLSAPCSSVYSERLFSEVGLIYEDKRNRLLPLNAEKLVFIHHNLPLVQYEY</sequence>
<dbReference type="SMART" id="SM00614">
    <property type="entry name" value="ZnF_BED"/>
    <property type="match status" value="1"/>
</dbReference>
<dbReference type="SUPFAM" id="SSF57667">
    <property type="entry name" value="beta-beta-alpha zinc fingers"/>
    <property type="match status" value="1"/>
</dbReference>
<evidence type="ECO:0000256" key="9">
    <source>
        <dbReference type="PROSITE-ProRule" id="PRU00027"/>
    </source>
</evidence>
<comment type="subcellular location">
    <subcellularLocation>
        <location evidence="1">Nucleus</location>
    </subcellularLocation>
</comment>
<dbReference type="Pfam" id="PF05699">
    <property type="entry name" value="Dimer_Tnp_hAT"/>
    <property type="match status" value="1"/>
</dbReference>
<evidence type="ECO:0000313" key="13">
    <source>
        <dbReference type="Proteomes" id="UP000801492"/>
    </source>
</evidence>
<proteinExistence type="predicted"/>
<evidence type="ECO:0000256" key="3">
    <source>
        <dbReference type="ARBA" id="ARBA00022771"/>
    </source>
</evidence>
<dbReference type="InterPro" id="IPR012337">
    <property type="entry name" value="RNaseH-like_sf"/>
</dbReference>
<dbReference type="OrthoDB" id="1607513at2759"/>
<keyword evidence="6" id="KW-0238">DNA-binding</keyword>
<keyword evidence="13" id="KW-1185">Reference proteome</keyword>
<keyword evidence="3 9" id="KW-0863">Zinc-finger</keyword>
<dbReference type="InterPro" id="IPR008906">
    <property type="entry name" value="HATC_C_dom"/>
</dbReference>
<organism evidence="12 13">
    <name type="scientific">Ignelater luminosus</name>
    <name type="common">Cucubano</name>
    <name type="synonym">Pyrophorus luminosus</name>
    <dbReference type="NCBI Taxonomy" id="2038154"/>
    <lineage>
        <taxon>Eukaryota</taxon>
        <taxon>Metazoa</taxon>
        <taxon>Ecdysozoa</taxon>
        <taxon>Arthropoda</taxon>
        <taxon>Hexapoda</taxon>
        <taxon>Insecta</taxon>
        <taxon>Pterygota</taxon>
        <taxon>Neoptera</taxon>
        <taxon>Endopterygota</taxon>
        <taxon>Coleoptera</taxon>
        <taxon>Polyphaga</taxon>
        <taxon>Elateriformia</taxon>
        <taxon>Elateroidea</taxon>
        <taxon>Elateridae</taxon>
        <taxon>Agrypninae</taxon>
        <taxon>Pyrophorini</taxon>
        <taxon>Ignelater</taxon>
    </lineage>
</organism>
<dbReference type="SUPFAM" id="SSF140996">
    <property type="entry name" value="Hermes dimerisation domain"/>
    <property type="match status" value="1"/>
</dbReference>
<dbReference type="PROSITE" id="PS50808">
    <property type="entry name" value="ZF_BED"/>
    <property type="match status" value="1"/>
</dbReference>
<evidence type="ECO:0000256" key="5">
    <source>
        <dbReference type="ARBA" id="ARBA00023015"/>
    </source>
</evidence>
<dbReference type="InterPro" id="IPR036236">
    <property type="entry name" value="Znf_C2H2_sf"/>
</dbReference>
<dbReference type="InterPro" id="IPR003656">
    <property type="entry name" value="Znf_BED"/>
</dbReference>
<dbReference type="GO" id="GO:0003677">
    <property type="term" value="F:DNA binding"/>
    <property type="evidence" value="ECO:0007669"/>
    <property type="project" value="UniProtKB-KW"/>
</dbReference>
<evidence type="ECO:0000256" key="6">
    <source>
        <dbReference type="ARBA" id="ARBA00023125"/>
    </source>
</evidence>
<keyword evidence="2" id="KW-0479">Metal-binding</keyword>
<reference evidence="12" key="1">
    <citation type="submission" date="2019-08" db="EMBL/GenBank/DDBJ databases">
        <title>The genome of the North American firefly Photinus pyralis.</title>
        <authorList>
            <consortium name="Photinus pyralis genome working group"/>
            <person name="Fallon T.R."/>
            <person name="Sander Lower S.E."/>
            <person name="Weng J.-K."/>
        </authorList>
    </citation>
    <scope>NUCLEOTIDE SEQUENCE</scope>
    <source>
        <strain evidence="12">TRF0915ILg1</strain>
        <tissue evidence="12">Whole body</tissue>
    </source>
</reference>
<dbReference type="SUPFAM" id="SSF53098">
    <property type="entry name" value="Ribonuclease H-like"/>
    <property type="match status" value="1"/>
</dbReference>
<evidence type="ECO:0000259" key="11">
    <source>
        <dbReference type="PROSITE" id="PS50808"/>
    </source>
</evidence>
<keyword evidence="5" id="KW-0805">Transcription regulation</keyword>
<keyword evidence="4" id="KW-0862">Zinc</keyword>
<dbReference type="Proteomes" id="UP000801492">
    <property type="component" value="Unassembled WGS sequence"/>
</dbReference>
<dbReference type="GO" id="GO:0008270">
    <property type="term" value="F:zinc ion binding"/>
    <property type="evidence" value="ECO:0007669"/>
    <property type="project" value="UniProtKB-KW"/>
</dbReference>
<evidence type="ECO:0000313" key="12">
    <source>
        <dbReference type="EMBL" id="KAF2899746.1"/>
    </source>
</evidence>
<feature type="domain" description="BED-type" evidence="11">
    <location>
        <begin position="5"/>
        <end position="62"/>
    </location>
</feature>
<comment type="caution">
    <text evidence="12">The sequence shown here is derived from an EMBL/GenBank/DDBJ whole genome shotgun (WGS) entry which is preliminary data.</text>
</comment>
<dbReference type="GO" id="GO:0046983">
    <property type="term" value="F:protein dimerization activity"/>
    <property type="evidence" value="ECO:0007669"/>
    <property type="project" value="InterPro"/>
</dbReference>
<evidence type="ECO:0000256" key="2">
    <source>
        <dbReference type="ARBA" id="ARBA00022723"/>
    </source>
</evidence>
<evidence type="ECO:0000256" key="4">
    <source>
        <dbReference type="ARBA" id="ARBA00022833"/>
    </source>
</evidence>
<feature type="region of interest" description="Disordered" evidence="10">
    <location>
        <begin position="417"/>
        <end position="441"/>
    </location>
</feature>
<evidence type="ECO:0000256" key="8">
    <source>
        <dbReference type="ARBA" id="ARBA00023242"/>
    </source>
</evidence>
<evidence type="ECO:0000256" key="10">
    <source>
        <dbReference type="SAM" id="MobiDB-lite"/>
    </source>
</evidence>
<dbReference type="Pfam" id="PF02892">
    <property type="entry name" value="zf-BED"/>
    <property type="match status" value="1"/>
</dbReference>
<accession>A0A8K0GHR9</accession>
<dbReference type="InterPro" id="IPR052035">
    <property type="entry name" value="ZnF_BED_domain_contain"/>
</dbReference>
<dbReference type="PANTHER" id="PTHR46481:SF10">
    <property type="entry name" value="ZINC FINGER BED DOMAIN-CONTAINING PROTEIN 39"/>
    <property type="match status" value="1"/>
</dbReference>